<keyword evidence="3" id="KW-1185">Reference proteome</keyword>
<dbReference type="CDD" id="cd00090">
    <property type="entry name" value="HTH_ARSR"/>
    <property type="match status" value="1"/>
</dbReference>
<dbReference type="InterPro" id="IPR036388">
    <property type="entry name" value="WH-like_DNA-bd_sf"/>
</dbReference>
<dbReference type="SUPFAM" id="SSF46785">
    <property type="entry name" value="Winged helix' DNA-binding domain"/>
    <property type="match status" value="1"/>
</dbReference>
<name>A0ABP7BXH3_9MICC</name>
<dbReference type="SUPFAM" id="SSF53067">
    <property type="entry name" value="Actin-like ATPase domain"/>
    <property type="match status" value="1"/>
</dbReference>
<dbReference type="EMBL" id="BAABEO010000008">
    <property type="protein sequence ID" value="GAA3670659.1"/>
    <property type="molecule type" value="Genomic_DNA"/>
</dbReference>
<dbReference type="PANTHER" id="PTHR18964:SF173">
    <property type="entry name" value="GLUCOKINASE"/>
    <property type="match status" value="1"/>
</dbReference>
<comment type="caution">
    <text evidence="2">The sequence shown here is derived from an EMBL/GenBank/DDBJ whole genome shotgun (WGS) entry which is preliminary data.</text>
</comment>
<dbReference type="PANTHER" id="PTHR18964">
    <property type="entry name" value="ROK (REPRESSOR, ORF, KINASE) FAMILY"/>
    <property type="match status" value="1"/>
</dbReference>
<sequence>MARRNPTPGSQTSLREANRARIVASLKQHGQLTQVELAGATGLSPATVSNIVKELSASGILDTSATSRSGRRAVQVRLARKVGLVAGLHFSARRLRVAIADIGRTVVAESQVPLAPGHRHDAELDRAVLLLTDLADSLGVSLGELQAIGMGVPAPVDRRTGAVAAPWMLPGWADVDIAAAFARRTGRPVHVEAEANLGALAETRAGAARGAVTAAYLRAGHTVSAGLVLAGAVQAGHSGKAGQLGHVSVDPNGEPCACGNRGCLNTVAGGPALLRHFGPDSGMHRIGDLVLAAEAGDAASRRIVADAGRHIGRAAAALVDLLDPETIVVGGELSLAGELLLSPLRHELERSVLGGAAGAPAVVPAGFAAQAELQGAIALAVDHVDVVADTVPNPA</sequence>
<dbReference type="Proteomes" id="UP001500752">
    <property type="component" value="Unassembled WGS sequence"/>
</dbReference>
<dbReference type="Pfam" id="PF00480">
    <property type="entry name" value="ROK"/>
    <property type="match status" value="1"/>
</dbReference>
<organism evidence="2 3">
    <name type="scientific">Arthrobacter ginkgonis</name>
    <dbReference type="NCBI Taxonomy" id="1630594"/>
    <lineage>
        <taxon>Bacteria</taxon>
        <taxon>Bacillati</taxon>
        <taxon>Actinomycetota</taxon>
        <taxon>Actinomycetes</taxon>
        <taxon>Micrococcales</taxon>
        <taxon>Micrococcaceae</taxon>
        <taxon>Arthrobacter</taxon>
    </lineage>
</organism>
<evidence type="ECO:0000313" key="3">
    <source>
        <dbReference type="Proteomes" id="UP001500752"/>
    </source>
</evidence>
<evidence type="ECO:0000256" key="1">
    <source>
        <dbReference type="ARBA" id="ARBA00006479"/>
    </source>
</evidence>
<dbReference type="RefSeq" id="WP_345148403.1">
    <property type="nucleotide sequence ID" value="NZ_BAABEO010000008.1"/>
</dbReference>
<dbReference type="Gene3D" id="3.30.420.40">
    <property type="match status" value="2"/>
</dbReference>
<dbReference type="InterPro" id="IPR000600">
    <property type="entry name" value="ROK"/>
</dbReference>
<reference evidence="3" key="1">
    <citation type="journal article" date="2019" name="Int. J. Syst. Evol. Microbiol.">
        <title>The Global Catalogue of Microorganisms (GCM) 10K type strain sequencing project: providing services to taxonomists for standard genome sequencing and annotation.</title>
        <authorList>
            <consortium name="The Broad Institute Genomics Platform"/>
            <consortium name="The Broad Institute Genome Sequencing Center for Infectious Disease"/>
            <person name="Wu L."/>
            <person name="Ma J."/>
        </authorList>
    </citation>
    <scope>NUCLEOTIDE SEQUENCE [LARGE SCALE GENOMIC DNA]</scope>
    <source>
        <strain evidence="3">JCM 30742</strain>
    </source>
</reference>
<proteinExistence type="inferred from homology"/>
<dbReference type="Pfam" id="PF13412">
    <property type="entry name" value="HTH_24"/>
    <property type="match status" value="1"/>
</dbReference>
<gene>
    <name evidence="2" type="ORF">GCM10023081_06250</name>
</gene>
<protein>
    <submittedName>
        <fullName evidence="2">ROK family transcriptional regulator</fullName>
    </submittedName>
</protein>
<evidence type="ECO:0000313" key="2">
    <source>
        <dbReference type="EMBL" id="GAA3670659.1"/>
    </source>
</evidence>
<dbReference type="Gene3D" id="1.10.10.10">
    <property type="entry name" value="Winged helix-like DNA-binding domain superfamily/Winged helix DNA-binding domain"/>
    <property type="match status" value="1"/>
</dbReference>
<accession>A0ABP7BXH3</accession>
<dbReference type="InterPro" id="IPR036390">
    <property type="entry name" value="WH_DNA-bd_sf"/>
</dbReference>
<dbReference type="InterPro" id="IPR043129">
    <property type="entry name" value="ATPase_NBD"/>
</dbReference>
<dbReference type="InterPro" id="IPR011991">
    <property type="entry name" value="ArsR-like_HTH"/>
</dbReference>
<comment type="similarity">
    <text evidence="1">Belongs to the ROK (NagC/XylR) family.</text>
</comment>